<gene>
    <name evidence="3" type="ORF">LCGC14_2192810</name>
</gene>
<dbReference type="AlphaFoldDB" id="A0A0F9FWG7"/>
<dbReference type="EMBL" id="LAZR01028743">
    <property type="protein sequence ID" value="KKL61685.1"/>
    <property type="molecule type" value="Genomic_DNA"/>
</dbReference>
<evidence type="ECO:0000313" key="3">
    <source>
        <dbReference type="EMBL" id="KKL61685.1"/>
    </source>
</evidence>
<sequence length="222" mass="25990">MYRLRYIISTSIYRWSNIFSSHRTGARTGLEILVLKIIQNNAGITGYDIIQKITSKPRGLWRGTAGSIYPLLKNLADKELVKIREIRDRKRIKKEYEITEKGSNALKDALSNRIYPSMHSFMDSIFTLIGDIPKVKHNVETMFCSFPHHRQMEIDESDLSLNNIQHIQDFIKRLEDSKKELKKRINRLDDQILKHQSLLAKIEEEREKESKPIDIFGDDMDS</sequence>
<protein>
    <recommendedName>
        <fullName evidence="2">Transcription regulator PadR N-terminal domain-containing protein</fullName>
    </recommendedName>
</protein>
<organism evidence="3">
    <name type="scientific">marine sediment metagenome</name>
    <dbReference type="NCBI Taxonomy" id="412755"/>
    <lineage>
        <taxon>unclassified sequences</taxon>
        <taxon>metagenomes</taxon>
        <taxon>ecological metagenomes</taxon>
    </lineage>
</organism>
<dbReference type="InterPro" id="IPR005149">
    <property type="entry name" value="Tscrpt_reg_PadR_N"/>
</dbReference>
<feature type="coiled-coil region" evidence="1">
    <location>
        <begin position="164"/>
        <end position="208"/>
    </location>
</feature>
<reference evidence="3" key="1">
    <citation type="journal article" date="2015" name="Nature">
        <title>Complex archaea that bridge the gap between prokaryotes and eukaryotes.</title>
        <authorList>
            <person name="Spang A."/>
            <person name="Saw J.H."/>
            <person name="Jorgensen S.L."/>
            <person name="Zaremba-Niedzwiedzka K."/>
            <person name="Martijn J."/>
            <person name="Lind A.E."/>
            <person name="van Eijk R."/>
            <person name="Schleper C."/>
            <person name="Guy L."/>
            <person name="Ettema T.J."/>
        </authorList>
    </citation>
    <scope>NUCLEOTIDE SEQUENCE</scope>
</reference>
<dbReference type="Gene3D" id="1.10.10.10">
    <property type="entry name" value="Winged helix-like DNA-binding domain superfamily/Winged helix DNA-binding domain"/>
    <property type="match status" value="1"/>
</dbReference>
<dbReference type="InterPro" id="IPR036388">
    <property type="entry name" value="WH-like_DNA-bd_sf"/>
</dbReference>
<dbReference type="Pfam" id="PF03551">
    <property type="entry name" value="PadR"/>
    <property type="match status" value="1"/>
</dbReference>
<proteinExistence type="predicted"/>
<evidence type="ECO:0000259" key="2">
    <source>
        <dbReference type="Pfam" id="PF03551"/>
    </source>
</evidence>
<dbReference type="PANTHER" id="PTHR43252">
    <property type="entry name" value="TRANSCRIPTIONAL REGULATOR YQJI"/>
    <property type="match status" value="1"/>
</dbReference>
<dbReference type="PANTHER" id="PTHR43252:SF5">
    <property type="entry name" value="TRANSCRIPTIONAL REGULATOR, PADR-LIKE FAMILY"/>
    <property type="match status" value="1"/>
</dbReference>
<evidence type="ECO:0000256" key="1">
    <source>
        <dbReference type="SAM" id="Coils"/>
    </source>
</evidence>
<dbReference type="SUPFAM" id="SSF46785">
    <property type="entry name" value="Winged helix' DNA-binding domain"/>
    <property type="match status" value="1"/>
</dbReference>
<dbReference type="InterPro" id="IPR036390">
    <property type="entry name" value="WH_DNA-bd_sf"/>
</dbReference>
<name>A0A0F9FWG7_9ZZZZ</name>
<keyword evidence="1" id="KW-0175">Coiled coil</keyword>
<feature type="domain" description="Transcription regulator PadR N-terminal" evidence="2">
    <location>
        <begin position="34"/>
        <end position="107"/>
    </location>
</feature>
<accession>A0A0F9FWG7</accession>
<comment type="caution">
    <text evidence="3">The sequence shown here is derived from an EMBL/GenBank/DDBJ whole genome shotgun (WGS) entry which is preliminary data.</text>
</comment>